<evidence type="ECO:0000313" key="2">
    <source>
        <dbReference type="RefSeq" id="XP_075080246.1"/>
    </source>
</evidence>
<dbReference type="RefSeq" id="XP_075080246.1">
    <property type="nucleotide sequence ID" value="XM_075224145.1"/>
</dbReference>
<keyword evidence="1" id="KW-1185">Reference proteome</keyword>
<protein>
    <submittedName>
        <fullName evidence="2">F-box protein At5g03100-like</fullName>
    </submittedName>
</protein>
<evidence type="ECO:0000313" key="1">
    <source>
        <dbReference type="Proteomes" id="UP000790787"/>
    </source>
</evidence>
<accession>A0AC58S5I2</accession>
<sequence>MEEKSVDAAVDYISKLPEPILQKIMSSLLAKEAAQLSTLSKTCNSAWTSLSYLNFGYNFLYQSENITKLVNIVDQIIAKRQQQKISIQKFWLTLPSSEWSSYVYNWIETLVALSIKELVLSVDAPDTPFSGCSTLPEAIFAVKHLNILDLRGFKLQLPPDGIKFSSLRMLHLSKALLGEHFIRVLCESCNGLEDLTLNECRRLFSLRITRTLHKLRRVRLTRLFDLRMVDIVAPNLETTHIGITACEALKRLFTYVCINQLPTLKLKVSPLLKVYLYLGVGKKLDSHWYSKLARFLGNFKHSKAIQLLCNSEKAIVIPKDLRKNLVPPLFDTDCLRIKFRSYADNYSVLDVLDSSLWISPQLDTLCFVRSNLGLKSKLKFIYEDEKTCCASLPLKYCWRHKLKEVKMENFTCSEQQELRNYLFKDEDASKMVDWHIYATSFDLLFFSAFNSKLFSSLIDSTSHSCLRS</sequence>
<reference evidence="2" key="2">
    <citation type="submission" date="2025-08" db="UniProtKB">
        <authorList>
            <consortium name="RefSeq"/>
        </authorList>
    </citation>
    <scope>IDENTIFICATION</scope>
    <source>
        <tissue evidence="2">Leaf</tissue>
    </source>
</reference>
<proteinExistence type="predicted"/>
<reference evidence="1" key="1">
    <citation type="journal article" date="2014" name="Nat. Commun.">
        <title>The tobacco genome sequence and its comparison with those of tomato and potato.</title>
        <authorList>
            <person name="Sierro N."/>
            <person name="Battey J.N."/>
            <person name="Ouadi S."/>
            <person name="Bakaher N."/>
            <person name="Bovet L."/>
            <person name="Willig A."/>
            <person name="Goepfert S."/>
            <person name="Peitsch M.C."/>
            <person name="Ivanov N.V."/>
        </authorList>
    </citation>
    <scope>NUCLEOTIDE SEQUENCE [LARGE SCALE GENOMIC DNA]</scope>
</reference>
<dbReference type="Proteomes" id="UP000790787">
    <property type="component" value="Chromosome 11"/>
</dbReference>
<gene>
    <name evidence="2" type="primary">LOC142165773</name>
</gene>
<organism evidence="1 2">
    <name type="scientific">Nicotiana tabacum</name>
    <name type="common">Common tobacco</name>
    <dbReference type="NCBI Taxonomy" id="4097"/>
    <lineage>
        <taxon>Eukaryota</taxon>
        <taxon>Viridiplantae</taxon>
        <taxon>Streptophyta</taxon>
        <taxon>Embryophyta</taxon>
        <taxon>Tracheophyta</taxon>
        <taxon>Spermatophyta</taxon>
        <taxon>Magnoliopsida</taxon>
        <taxon>eudicotyledons</taxon>
        <taxon>Gunneridae</taxon>
        <taxon>Pentapetalae</taxon>
        <taxon>asterids</taxon>
        <taxon>lamiids</taxon>
        <taxon>Solanales</taxon>
        <taxon>Solanaceae</taxon>
        <taxon>Nicotianoideae</taxon>
        <taxon>Nicotianeae</taxon>
        <taxon>Nicotiana</taxon>
    </lineage>
</organism>
<name>A0AC58S5I2_TOBAC</name>